<comment type="similarity">
    <text evidence="2">Belongs to the SusD family.</text>
</comment>
<evidence type="ECO:0000313" key="8">
    <source>
        <dbReference type="EMBL" id="TCC99291.1"/>
    </source>
</evidence>
<proteinExistence type="inferred from homology"/>
<dbReference type="Pfam" id="PF07980">
    <property type="entry name" value="SusD_RagB"/>
    <property type="match status" value="1"/>
</dbReference>
<protein>
    <submittedName>
        <fullName evidence="8">RagB/SusD family nutrient uptake outer membrane protein</fullName>
    </submittedName>
</protein>
<comment type="subcellular location">
    <subcellularLocation>
        <location evidence="1">Cell outer membrane</location>
    </subcellularLocation>
</comment>
<evidence type="ECO:0000256" key="1">
    <source>
        <dbReference type="ARBA" id="ARBA00004442"/>
    </source>
</evidence>
<sequence length="640" mass="73633">MKKIKIILIVILMGTFGSCKKYLDVIPDDVPTIDHAFSLRTSAEKFLYTCYSYMPETGSYATNPAFHTVDEVWNPDPQIDINANMFNIAKGLQNNTNPFADYWTGGGSGKKLWQGIRDCNIFLENIDKTPELEDWEKERWKAEVLFLKAYYHFFLLRMYGPIPIVRKNLPLGATPDEVKVYREPVDEVVKYIVELLDESAAIVDMPDVLVGTELTELGRITRSIVLSFKARVLVTAASPLFNGNPEYAGFRDKRGVLLFDPNYSTQKWSDAVDACKTGIDFLHAKNFKLYHFVAPTSYVINDTIQRELDLRCAISDKERNTEMIWVNTSSTATDIQRMAMPLLAPGTSGSGPKGLLAPPISFVSKFYTKNGVPINEDKTWDFNGKYNLREAGFDHLFYIGKGERTIKFHFDREPRFYAFIGFDRGVWYGNWINNYNKESLFYVKGRKSETAARQGISNYSITGYTVKKLVKIETQAAADGNVTGNNQAAYPWPEMRLSDLYLMYSEALNELNGYSPEATHWINLVRERAGLGTIEDSWRLYSTNPSKYTTKDGLREIIQQERTIELAFEGQRFWDLRRWKKAHVDLNQVIRGWDITQQEPEAYYREVVLWNQRFGVKDYLMPIKLTELQTNNHLTQNPGW</sequence>
<evidence type="ECO:0000256" key="2">
    <source>
        <dbReference type="ARBA" id="ARBA00006275"/>
    </source>
</evidence>
<keyword evidence="9" id="KW-1185">Reference proteome</keyword>
<evidence type="ECO:0000256" key="4">
    <source>
        <dbReference type="ARBA" id="ARBA00023136"/>
    </source>
</evidence>
<dbReference type="InterPro" id="IPR012944">
    <property type="entry name" value="SusD_RagB_dom"/>
</dbReference>
<dbReference type="SUPFAM" id="SSF48452">
    <property type="entry name" value="TPR-like"/>
    <property type="match status" value="1"/>
</dbReference>
<dbReference type="InterPro" id="IPR033985">
    <property type="entry name" value="SusD-like_N"/>
</dbReference>
<name>A0A4R0NFP0_9SPHI</name>
<evidence type="ECO:0000313" key="9">
    <source>
        <dbReference type="Proteomes" id="UP000291117"/>
    </source>
</evidence>
<reference evidence="8 9" key="1">
    <citation type="submission" date="2019-02" db="EMBL/GenBank/DDBJ databases">
        <title>Pedobacter sp. RP-3-8 sp. nov., isolated from Arctic soil.</title>
        <authorList>
            <person name="Dahal R.H."/>
        </authorList>
    </citation>
    <scope>NUCLEOTIDE SEQUENCE [LARGE SCALE GENOMIC DNA]</scope>
    <source>
        <strain evidence="8 9">RP-3-8</strain>
    </source>
</reference>
<accession>A0A4R0NFP0</accession>
<dbReference type="InterPro" id="IPR011990">
    <property type="entry name" value="TPR-like_helical_dom_sf"/>
</dbReference>
<dbReference type="Pfam" id="PF14322">
    <property type="entry name" value="SusD-like_3"/>
    <property type="match status" value="1"/>
</dbReference>
<dbReference type="GO" id="GO:0009279">
    <property type="term" value="C:cell outer membrane"/>
    <property type="evidence" value="ECO:0007669"/>
    <property type="project" value="UniProtKB-SubCell"/>
</dbReference>
<dbReference type="Gene3D" id="1.25.40.390">
    <property type="match status" value="1"/>
</dbReference>
<dbReference type="EMBL" id="SJSM01000001">
    <property type="protein sequence ID" value="TCC99291.1"/>
    <property type="molecule type" value="Genomic_DNA"/>
</dbReference>
<evidence type="ECO:0000256" key="3">
    <source>
        <dbReference type="ARBA" id="ARBA00022729"/>
    </source>
</evidence>
<keyword evidence="5" id="KW-0998">Cell outer membrane</keyword>
<evidence type="ECO:0000256" key="5">
    <source>
        <dbReference type="ARBA" id="ARBA00023237"/>
    </source>
</evidence>
<feature type="domain" description="SusD-like N-terminal" evidence="7">
    <location>
        <begin position="78"/>
        <end position="232"/>
    </location>
</feature>
<dbReference type="RefSeq" id="WP_131606348.1">
    <property type="nucleotide sequence ID" value="NZ_SJSM01000001.1"/>
</dbReference>
<gene>
    <name evidence="8" type="ORF">EZ444_01030</name>
</gene>
<feature type="domain" description="RagB/SusD" evidence="6">
    <location>
        <begin position="321"/>
        <end position="640"/>
    </location>
</feature>
<dbReference type="OrthoDB" id="608091at2"/>
<dbReference type="Proteomes" id="UP000291117">
    <property type="component" value="Unassembled WGS sequence"/>
</dbReference>
<dbReference type="PROSITE" id="PS51257">
    <property type="entry name" value="PROKAR_LIPOPROTEIN"/>
    <property type="match status" value="1"/>
</dbReference>
<keyword evidence="4" id="KW-0472">Membrane</keyword>
<comment type="caution">
    <text evidence="8">The sequence shown here is derived from an EMBL/GenBank/DDBJ whole genome shotgun (WGS) entry which is preliminary data.</text>
</comment>
<organism evidence="8 9">
    <name type="scientific">Pedobacter hiemivivus</name>
    <dbReference type="NCBI Taxonomy" id="2530454"/>
    <lineage>
        <taxon>Bacteria</taxon>
        <taxon>Pseudomonadati</taxon>
        <taxon>Bacteroidota</taxon>
        <taxon>Sphingobacteriia</taxon>
        <taxon>Sphingobacteriales</taxon>
        <taxon>Sphingobacteriaceae</taxon>
        <taxon>Pedobacter</taxon>
    </lineage>
</organism>
<evidence type="ECO:0000259" key="7">
    <source>
        <dbReference type="Pfam" id="PF14322"/>
    </source>
</evidence>
<keyword evidence="3" id="KW-0732">Signal</keyword>
<evidence type="ECO:0000259" key="6">
    <source>
        <dbReference type="Pfam" id="PF07980"/>
    </source>
</evidence>
<dbReference type="AlphaFoldDB" id="A0A4R0NFP0"/>